<dbReference type="SUPFAM" id="SSF100950">
    <property type="entry name" value="NagB/RpiA/CoA transferase-like"/>
    <property type="match status" value="1"/>
</dbReference>
<dbReference type="GO" id="GO:0005975">
    <property type="term" value="P:carbohydrate metabolic process"/>
    <property type="evidence" value="ECO:0007669"/>
    <property type="project" value="InterPro"/>
</dbReference>
<comment type="caution">
    <text evidence="3">The sequence shown here is derived from an EMBL/GenBank/DDBJ whole genome shotgun (WGS) entry which is preliminary data.</text>
</comment>
<dbReference type="InterPro" id="IPR037171">
    <property type="entry name" value="NagB/RpiA_transferase-like"/>
</dbReference>
<evidence type="ECO:0000259" key="2">
    <source>
        <dbReference type="Pfam" id="PF01182"/>
    </source>
</evidence>
<reference evidence="3" key="1">
    <citation type="submission" date="2023-07" db="EMBL/GenBank/DDBJ databases">
        <title>Genomic Encyclopedia of Type Strains, Phase IV (KMG-IV): sequencing the most valuable type-strain genomes for metagenomic binning, comparative biology and taxonomic classification.</title>
        <authorList>
            <person name="Goeker M."/>
        </authorList>
    </citation>
    <scope>NUCLEOTIDE SEQUENCE</scope>
    <source>
        <strain evidence="3">DSM 24202</strain>
    </source>
</reference>
<keyword evidence="1 3" id="KW-0378">Hydrolase</keyword>
<dbReference type="PANTHER" id="PTHR11280:SF5">
    <property type="entry name" value="GLUCOSAMINE-6-PHOSPHATE ISOMERASE"/>
    <property type="match status" value="1"/>
</dbReference>
<dbReference type="GO" id="GO:0006046">
    <property type="term" value="P:N-acetylglucosamine catabolic process"/>
    <property type="evidence" value="ECO:0007669"/>
    <property type="project" value="TreeGrafter"/>
</dbReference>
<dbReference type="Gene3D" id="3.40.50.1360">
    <property type="match status" value="1"/>
</dbReference>
<dbReference type="AlphaFoldDB" id="A0AAE3VFP2"/>
<evidence type="ECO:0000313" key="4">
    <source>
        <dbReference type="Proteomes" id="UP001238163"/>
    </source>
</evidence>
<evidence type="ECO:0000256" key="1">
    <source>
        <dbReference type="ARBA" id="ARBA00022801"/>
    </source>
</evidence>
<dbReference type="GO" id="GO:0042802">
    <property type="term" value="F:identical protein binding"/>
    <property type="evidence" value="ECO:0007669"/>
    <property type="project" value="TreeGrafter"/>
</dbReference>
<proteinExistence type="predicted"/>
<name>A0AAE3VFP2_9BACT</name>
<dbReference type="InterPro" id="IPR004547">
    <property type="entry name" value="Glucosamine6P_isomerase"/>
</dbReference>
<dbReference type="PANTHER" id="PTHR11280">
    <property type="entry name" value="GLUCOSAMINE-6-PHOSPHATE ISOMERASE"/>
    <property type="match status" value="1"/>
</dbReference>
<dbReference type="Proteomes" id="UP001238163">
    <property type="component" value="Unassembled WGS sequence"/>
</dbReference>
<dbReference type="RefSeq" id="WP_307261093.1">
    <property type="nucleotide sequence ID" value="NZ_JAUSVL010000001.1"/>
</dbReference>
<feature type="domain" description="Glucosamine/galactosamine-6-phosphate isomerase" evidence="2">
    <location>
        <begin position="11"/>
        <end position="242"/>
    </location>
</feature>
<dbReference type="InterPro" id="IPR006148">
    <property type="entry name" value="Glc/Gal-6P_isomerase"/>
</dbReference>
<organism evidence="3 4">
    <name type="scientific">Oligosphaera ethanolica</name>
    <dbReference type="NCBI Taxonomy" id="760260"/>
    <lineage>
        <taxon>Bacteria</taxon>
        <taxon>Pseudomonadati</taxon>
        <taxon>Lentisphaerota</taxon>
        <taxon>Oligosphaeria</taxon>
        <taxon>Oligosphaerales</taxon>
        <taxon>Oligosphaeraceae</taxon>
        <taxon>Oligosphaera</taxon>
    </lineage>
</organism>
<dbReference type="GO" id="GO:0004342">
    <property type="term" value="F:glucosamine-6-phosphate deaminase activity"/>
    <property type="evidence" value="ECO:0007669"/>
    <property type="project" value="UniProtKB-EC"/>
</dbReference>
<dbReference type="GO" id="GO:0006043">
    <property type="term" value="P:glucosamine catabolic process"/>
    <property type="evidence" value="ECO:0007669"/>
    <property type="project" value="TreeGrafter"/>
</dbReference>
<dbReference type="Pfam" id="PF01182">
    <property type="entry name" value="Glucosamine_iso"/>
    <property type="match status" value="1"/>
</dbReference>
<dbReference type="GO" id="GO:0019262">
    <property type="term" value="P:N-acetylneuraminate catabolic process"/>
    <property type="evidence" value="ECO:0007669"/>
    <property type="project" value="TreeGrafter"/>
</dbReference>
<evidence type="ECO:0000313" key="3">
    <source>
        <dbReference type="EMBL" id="MDQ0289637.1"/>
    </source>
</evidence>
<keyword evidence="4" id="KW-1185">Reference proteome</keyword>
<dbReference type="PROSITE" id="PS01161">
    <property type="entry name" value="GLC_GALNAC_ISOMERASE"/>
    <property type="match status" value="1"/>
</dbReference>
<dbReference type="CDD" id="cd01399">
    <property type="entry name" value="GlcN6P_deaminase"/>
    <property type="match status" value="1"/>
</dbReference>
<sequence length="259" mass="28781">MTTWTAVRNYEEMSKLGAELIFNKTCECLRQKNTCLLGLATGNTMIRLYELLAAMFNDHNTDLSGLMTCNLDEYATADGREVPPKHPLSYRKYMDEKLFSKFQPARHFDHARAFFPPAQNAASYDDLIARHGGLDLQLLGIGFNGHIAFNEPMSEKIITADDFAALPSRVIALEPLTIATNARLTADNDPSMVPTKAITMGMKSILAAKQILLLACFEEQERPLSVIKSGRVTPELPASFLLKHPNSQIVYTKDSIATL</sequence>
<gene>
    <name evidence="3" type="ORF">J3R75_001744</name>
</gene>
<protein>
    <submittedName>
        <fullName evidence="3">Glucosamine-6-phosphate deaminase</fullName>
        <ecNumber evidence="3">3.5.99.6</ecNumber>
    </submittedName>
</protein>
<dbReference type="InterPro" id="IPR018321">
    <property type="entry name" value="Glucosamine6P_isomerase_CS"/>
</dbReference>
<dbReference type="EC" id="3.5.99.6" evidence="3"/>
<dbReference type="GO" id="GO:0005737">
    <property type="term" value="C:cytoplasm"/>
    <property type="evidence" value="ECO:0007669"/>
    <property type="project" value="TreeGrafter"/>
</dbReference>
<accession>A0AAE3VFP2</accession>
<dbReference type="EMBL" id="JAUSVL010000001">
    <property type="protein sequence ID" value="MDQ0289637.1"/>
    <property type="molecule type" value="Genomic_DNA"/>
</dbReference>